<name>A0A8B8ATA1_CRAVI</name>
<organism evidence="2 3">
    <name type="scientific">Crassostrea virginica</name>
    <name type="common">Eastern oyster</name>
    <dbReference type="NCBI Taxonomy" id="6565"/>
    <lineage>
        <taxon>Eukaryota</taxon>
        <taxon>Metazoa</taxon>
        <taxon>Spiralia</taxon>
        <taxon>Lophotrochozoa</taxon>
        <taxon>Mollusca</taxon>
        <taxon>Bivalvia</taxon>
        <taxon>Autobranchia</taxon>
        <taxon>Pteriomorphia</taxon>
        <taxon>Ostreida</taxon>
        <taxon>Ostreoidea</taxon>
        <taxon>Ostreidae</taxon>
        <taxon>Crassostrea</taxon>
    </lineage>
</organism>
<protein>
    <submittedName>
        <fullName evidence="3">Uncharacterized protein LOC111104582</fullName>
    </submittedName>
</protein>
<dbReference type="KEGG" id="cvn:111104582"/>
<keyword evidence="1" id="KW-1133">Transmembrane helix</keyword>
<dbReference type="AlphaFoldDB" id="A0A8B8ATA1"/>
<dbReference type="RefSeq" id="XP_022294311.1">
    <property type="nucleotide sequence ID" value="XM_022438603.1"/>
</dbReference>
<dbReference type="Proteomes" id="UP000694844">
    <property type="component" value="Chromosome 7"/>
</dbReference>
<sequence>MKSLSKFTYKPCCVGEQWNSTEGKCVACPFGHYGENCTFTCNPPKEGYRCATGNCRCNKWACNVSITSPRFFTSIDVPIGSTLRTYNSISKVVDNSTLSHSSTSDDLIDISPIQDRKKWKTVYIVFIVFGACLLLLFSLYVMERIGFMNKNITRRYQQSRQELPEPSYCEIKDV</sequence>
<keyword evidence="1" id="KW-0812">Transmembrane</keyword>
<feature type="transmembrane region" description="Helical" evidence="1">
    <location>
        <begin position="122"/>
        <end position="142"/>
    </location>
</feature>
<keyword evidence="2" id="KW-1185">Reference proteome</keyword>
<gene>
    <name evidence="3" type="primary">LOC111104582</name>
</gene>
<evidence type="ECO:0000313" key="2">
    <source>
        <dbReference type="Proteomes" id="UP000694844"/>
    </source>
</evidence>
<evidence type="ECO:0000313" key="3">
    <source>
        <dbReference type="RefSeq" id="XP_022294311.1"/>
    </source>
</evidence>
<reference evidence="3" key="1">
    <citation type="submission" date="2025-08" db="UniProtKB">
        <authorList>
            <consortium name="RefSeq"/>
        </authorList>
    </citation>
    <scope>IDENTIFICATION</scope>
    <source>
        <tissue evidence="3">Whole sample</tissue>
    </source>
</reference>
<keyword evidence="1" id="KW-0472">Membrane</keyword>
<proteinExistence type="predicted"/>
<accession>A0A8B8ATA1</accession>
<evidence type="ECO:0000256" key="1">
    <source>
        <dbReference type="SAM" id="Phobius"/>
    </source>
</evidence>
<dbReference type="GeneID" id="111104582"/>